<organism evidence="2 3">
    <name type="scientific">Apilactobacillus apisilvae</name>
    <dbReference type="NCBI Taxonomy" id="2923364"/>
    <lineage>
        <taxon>Bacteria</taxon>
        <taxon>Bacillati</taxon>
        <taxon>Bacillota</taxon>
        <taxon>Bacilli</taxon>
        <taxon>Lactobacillales</taxon>
        <taxon>Lactobacillaceae</taxon>
        <taxon>Apilactobacillus</taxon>
    </lineage>
</organism>
<dbReference type="RefSeq" id="WP_249511771.1">
    <property type="nucleotide sequence ID" value="NZ_CP093363.1"/>
</dbReference>
<evidence type="ECO:0000259" key="1">
    <source>
        <dbReference type="PROSITE" id="PS50943"/>
    </source>
</evidence>
<dbReference type="SMART" id="SM00530">
    <property type="entry name" value="HTH_XRE"/>
    <property type="match status" value="1"/>
</dbReference>
<dbReference type="Pfam" id="PF01381">
    <property type="entry name" value="HTH_3"/>
    <property type="match status" value="1"/>
</dbReference>
<evidence type="ECO:0000313" key="3">
    <source>
        <dbReference type="Proteomes" id="UP000831859"/>
    </source>
</evidence>
<dbReference type="EMBL" id="CP093363">
    <property type="protein sequence ID" value="UQS85807.1"/>
    <property type="molecule type" value="Genomic_DNA"/>
</dbReference>
<gene>
    <name evidence="2" type="ORF">MOO46_07385</name>
</gene>
<dbReference type="PROSITE" id="PS50943">
    <property type="entry name" value="HTH_CROC1"/>
    <property type="match status" value="1"/>
</dbReference>
<dbReference type="CDD" id="cd00093">
    <property type="entry name" value="HTH_XRE"/>
    <property type="match status" value="1"/>
</dbReference>
<keyword evidence="2" id="KW-0614">Plasmid</keyword>
<proteinExistence type="predicted"/>
<dbReference type="Proteomes" id="UP000831859">
    <property type="component" value="Plasmid p1unnamed"/>
</dbReference>
<sequence>MHTSKQIMDIVDDYRSKKRMSMEELGKLTHTSRASISRYKNGSRQFPVNKAHLFAQALGITTSTLLGMNEIESPNMESVINSLNEENRTALYEYAKFLLQNQEDFK</sequence>
<name>A0ABY4PJR7_9LACO</name>
<geneLocation type="plasmid" evidence="2 3">
    <name>p1unnamed</name>
</geneLocation>
<dbReference type="InterPro" id="IPR001387">
    <property type="entry name" value="Cro/C1-type_HTH"/>
</dbReference>
<accession>A0ABY4PJR7</accession>
<reference evidence="2 3" key="1">
    <citation type="journal article" date="2022" name="Int. J. Syst. Evol. Microbiol.">
        <title>Apilactobacillus apisilvae sp. nov., Nicolia spurrieriana gen. nov. sp. nov., Bombilactobacillus folatiphilus sp. nov. and Bombilactobacillus thymidiniphilus sp. nov., four new lactic acid bacterial isolates from stingless bees Tetragonula carbonaria and Austroplebeia australis.</title>
        <authorList>
            <person name="Oliphant S.A."/>
            <person name="Watson-Haigh N.S."/>
            <person name="Sumby K.M."/>
            <person name="Gardner J."/>
            <person name="Groom S."/>
            <person name="Jiranek V."/>
        </authorList>
    </citation>
    <scope>NUCLEOTIDE SEQUENCE [LARGE SCALE GENOMIC DNA]</scope>
    <source>
        <strain evidence="2 3">SG5_A10</strain>
    </source>
</reference>
<feature type="domain" description="HTH cro/C1-type" evidence="1">
    <location>
        <begin position="11"/>
        <end position="65"/>
    </location>
</feature>
<protein>
    <submittedName>
        <fullName evidence="2">Helix-turn-helix domain-containing protein</fullName>
    </submittedName>
</protein>
<evidence type="ECO:0000313" key="2">
    <source>
        <dbReference type="EMBL" id="UQS85807.1"/>
    </source>
</evidence>
<dbReference type="SUPFAM" id="SSF47413">
    <property type="entry name" value="lambda repressor-like DNA-binding domains"/>
    <property type="match status" value="1"/>
</dbReference>
<keyword evidence="3" id="KW-1185">Reference proteome</keyword>
<dbReference type="Gene3D" id="1.10.260.40">
    <property type="entry name" value="lambda repressor-like DNA-binding domains"/>
    <property type="match status" value="1"/>
</dbReference>
<dbReference type="InterPro" id="IPR010982">
    <property type="entry name" value="Lambda_DNA-bd_dom_sf"/>
</dbReference>